<dbReference type="OrthoDB" id="4564350at2"/>
<accession>A0A5Q6RXX9</accession>
<evidence type="ECO:0000313" key="2">
    <source>
        <dbReference type="EMBL" id="KAA1422841.1"/>
    </source>
</evidence>
<sequence length="69" mass="7593">MSVGIVVSVYAAIVAAAVALAVYGRRHPDRVATWGELLDVAMANRALRLAVVGYWWWLGWHYLVGPTII</sequence>
<organism evidence="2 3">
    <name type="scientific">Mumia zhuanghuii</name>
    <dbReference type="NCBI Taxonomy" id="2585211"/>
    <lineage>
        <taxon>Bacteria</taxon>
        <taxon>Bacillati</taxon>
        <taxon>Actinomycetota</taxon>
        <taxon>Actinomycetes</taxon>
        <taxon>Propionibacteriales</taxon>
        <taxon>Nocardioidaceae</taxon>
        <taxon>Mumia</taxon>
    </lineage>
</organism>
<name>A0A5Q6RXX9_9ACTN</name>
<protein>
    <submittedName>
        <fullName evidence="2">Uncharacterized protein</fullName>
    </submittedName>
</protein>
<dbReference type="Pfam" id="PF19684">
    <property type="entry name" value="DUF6186"/>
    <property type="match status" value="1"/>
</dbReference>
<keyword evidence="1" id="KW-0812">Transmembrane</keyword>
<dbReference type="AlphaFoldDB" id="A0A5Q6RXX9"/>
<dbReference type="Proteomes" id="UP000307768">
    <property type="component" value="Unassembled WGS sequence"/>
</dbReference>
<dbReference type="EMBL" id="VDFQ02000003">
    <property type="protein sequence ID" value="KAA1422841.1"/>
    <property type="molecule type" value="Genomic_DNA"/>
</dbReference>
<dbReference type="RefSeq" id="WP_149769791.1">
    <property type="nucleotide sequence ID" value="NZ_VDFQ02000003.1"/>
</dbReference>
<evidence type="ECO:0000256" key="1">
    <source>
        <dbReference type="SAM" id="Phobius"/>
    </source>
</evidence>
<gene>
    <name evidence="2" type="ORF">FE697_011860</name>
</gene>
<proteinExistence type="predicted"/>
<reference evidence="2 3" key="1">
    <citation type="submission" date="2019-09" db="EMBL/GenBank/DDBJ databases">
        <title>Mumia zhuanghuii sp. nov. isolated from the intestinal contents of plateau pika (Ochotona curzoniae) in the Qinghai-Tibet plateau of China.</title>
        <authorList>
            <person name="Tian Z."/>
        </authorList>
    </citation>
    <scope>NUCLEOTIDE SEQUENCE [LARGE SCALE GENOMIC DNA]</scope>
    <source>
        <strain evidence="3">350</strain>
    </source>
</reference>
<dbReference type="InterPro" id="IPR046177">
    <property type="entry name" value="DUF6186"/>
</dbReference>
<keyword evidence="1" id="KW-0472">Membrane</keyword>
<keyword evidence="1" id="KW-1133">Transmembrane helix</keyword>
<comment type="caution">
    <text evidence="2">The sequence shown here is derived from an EMBL/GenBank/DDBJ whole genome shotgun (WGS) entry which is preliminary data.</text>
</comment>
<feature type="transmembrane region" description="Helical" evidence="1">
    <location>
        <begin position="45"/>
        <end position="63"/>
    </location>
</feature>
<feature type="transmembrane region" description="Helical" evidence="1">
    <location>
        <begin position="6"/>
        <end position="24"/>
    </location>
</feature>
<evidence type="ECO:0000313" key="3">
    <source>
        <dbReference type="Proteomes" id="UP000307768"/>
    </source>
</evidence>